<evidence type="ECO:0000256" key="1">
    <source>
        <dbReference type="SAM" id="MobiDB-lite"/>
    </source>
</evidence>
<evidence type="ECO:0000313" key="2">
    <source>
        <dbReference type="EMBL" id="OIW23712.1"/>
    </source>
</evidence>
<protein>
    <submittedName>
        <fullName evidence="2">Uncharacterized protein</fullName>
    </submittedName>
</protein>
<feature type="region of interest" description="Disordered" evidence="1">
    <location>
        <begin position="1"/>
        <end position="20"/>
    </location>
</feature>
<feature type="compositionally biased region" description="Polar residues" evidence="1">
    <location>
        <begin position="1"/>
        <end position="14"/>
    </location>
</feature>
<dbReference type="Proteomes" id="UP000182658">
    <property type="component" value="Unassembled WGS sequence"/>
</dbReference>
<gene>
    <name evidence="2" type="ORF">CONLIGDRAFT_141019</name>
</gene>
<accession>A0A1J7J1H4</accession>
<name>A0A1J7J1H4_9PEZI</name>
<reference evidence="2 3" key="1">
    <citation type="submission" date="2016-10" db="EMBL/GenBank/DDBJ databases">
        <title>Draft genome sequence of Coniochaeta ligniaria NRRL30616, a lignocellulolytic fungus for bioabatement of inhibitors in plant biomass hydrolysates.</title>
        <authorList>
            <consortium name="DOE Joint Genome Institute"/>
            <person name="Jimenez D.J."/>
            <person name="Hector R.E."/>
            <person name="Riley R."/>
            <person name="Sun H."/>
            <person name="Grigoriev I.V."/>
            <person name="Van Elsas J.D."/>
            <person name="Nichols N.N."/>
        </authorList>
    </citation>
    <scope>NUCLEOTIDE SEQUENCE [LARGE SCALE GENOMIC DNA]</scope>
    <source>
        <strain evidence="2 3">NRRL 30616</strain>
    </source>
</reference>
<keyword evidence="3" id="KW-1185">Reference proteome</keyword>
<proteinExistence type="predicted"/>
<dbReference type="InParanoid" id="A0A1J7J1H4"/>
<evidence type="ECO:0000313" key="3">
    <source>
        <dbReference type="Proteomes" id="UP000182658"/>
    </source>
</evidence>
<sequence>MAANKPNSIETSNFPCPRPRKPACHETKALNLLLVCRHVERGMASSFLHTGPDPMATRKYLRVGCRSETQRQATGPADREALLALQAFSRSPLLPLAEISDSSKQVTLAGHLIGRLPWLSLACCLRWDFFLYGGPCFTLPAWGINGIQARPYPVIDSGRGFGVILDPVTLPGCCMVDPRVIGARMFRTPYRSGLMLDRCEYL</sequence>
<organism evidence="2 3">
    <name type="scientific">Coniochaeta ligniaria NRRL 30616</name>
    <dbReference type="NCBI Taxonomy" id="1408157"/>
    <lineage>
        <taxon>Eukaryota</taxon>
        <taxon>Fungi</taxon>
        <taxon>Dikarya</taxon>
        <taxon>Ascomycota</taxon>
        <taxon>Pezizomycotina</taxon>
        <taxon>Sordariomycetes</taxon>
        <taxon>Sordariomycetidae</taxon>
        <taxon>Coniochaetales</taxon>
        <taxon>Coniochaetaceae</taxon>
        <taxon>Coniochaeta</taxon>
    </lineage>
</organism>
<dbReference type="EMBL" id="KV875106">
    <property type="protein sequence ID" value="OIW23712.1"/>
    <property type="molecule type" value="Genomic_DNA"/>
</dbReference>
<dbReference type="AlphaFoldDB" id="A0A1J7J1H4"/>